<organism evidence="1 2">
    <name type="scientific">Ciona savignyi</name>
    <name type="common">Pacific transparent sea squirt</name>
    <dbReference type="NCBI Taxonomy" id="51511"/>
    <lineage>
        <taxon>Eukaryota</taxon>
        <taxon>Metazoa</taxon>
        <taxon>Chordata</taxon>
        <taxon>Tunicata</taxon>
        <taxon>Ascidiacea</taxon>
        <taxon>Phlebobranchia</taxon>
        <taxon>Cionidae</taxon>
        <taxon>Ciona</taxon>
    </lineage>
</organism>
<name>H2YLA3_CIOSA</name>
<evidence type="ECO:0000313" key="1">
    <source>
        <dbReference type="Ensembl" id="ENSCSAVP00000006105.1"/>
    </source>
</evidence>
<dbReference type="Proteomes" id="UP000007875">
    <property type="component" value="Unassembled WGS sequence"/>
</dbReference>
<accession>H2YLA3</accession>
<dbReference type="InParanoid" id="H2YLA3"/>
<reference evidence="2" key="1">
    <citation type="submission" date="2003-08" db="EMBL/GenBank/DDBJ databases">
        <authorList>
            <person name="Birren B."/>
            <person name="Nusbaum C."/>
            <person name="Abebe A."/>
            <person name="Abouelleil A."/>
            <person name="Adekoya E."/>
            <person name="Ait-zahra M."/>
            <person name="Allen N."/>
            <person name="Allen T."/>
            <person name="An P."/>
            <person name="Anderson M."/>
            <person name="Anderson S."/>
            <person name="Arachchi H."/>
            <person name="Armbruster J."/>
            <person name="Bachantsang P."/>
            <person name="Baldwin J."/>
            <person name="Barry A."/>
            <person name="Bayul T."/>
            <person name="Blitshsteyn B."/>
            <person name="Bloom T."/>
            <person name="Blye J."/>
            <person name="Boguslavskiy L."/>
            <person name="Borowsky M."/>
            <person name="Boukhgalter B."/>
            <person name="Brunache A."/>
            <person name="Butler J."/>
            <person name="Calixte N."/>
            <person name="Calvo S."/>
            <person name="Camarata J."/>
            <person name="Campo K."/>
            <person name="Chang J."/>
            <person name="Cheshatsang Y."/>
            <person name="Citroen M."/>
            <person name="Collymore A."/>
            <person name="Considine T."/>
            <person name="Cook A."/>
            <person name="Cooke P."/>
            <person name="Corum B."/>
            <person name="Cuomo C."/>
            <person name="David R."/>
            <person name="Dawoe T."/>
            <person name="Degray S."/>
            <person name="Dodge S."/>
            <person name="Dooley K."/>
            <person name="Dorje P."/>
            <person name="Dorjee K."/>
            <person name="Dorris L."/>
            <person name="Duffey N."/>
            <person name="Dupes A."/>
            <person name="Elkins T."/>
            <person name="Engels R."/>
            <person name="Erickson J."/>
            <person name="Farina A."/>
            <person name="Faro S."/>
            <person name="Ferreira P."/>
            <person name="Fischer H."/>
            <person name="Fitzgerald M."/>
            <person name="Foley K."/>
            <person name="Gage D."/>
            <person name="Galagan J."/>
            <person name="Gearin G."/>
            <person name="Gnerre S."/>
            <person name="Gnirke A."/>
            <person name="Goyette A."/>
            <person name="Graham J."/>
            <person name="Grandbois E."/>
            <person name="Gyaltsen K."/>
            <person name="Hafez N."/>
            <person name="Hagopian D."/>
            <person name="Hagos B."/>
            <person name="Hall J."/>
            <person name="Hatcher B."/>
            <person name="Heller A."/>
            <person name="Higgins H."/>
            <person name="Honan T."/>
            <person name="Horn A."/>
            <person name="Houde N."/>
            <person name="Hughes L."/>
            <person name="Hulme W."/>
            <person name="Husby E."/>
            <person name="Iliev I."/>
            <person name="Jaffe D."/>
            <person name="Jones C."/>
            <person name="Kamal M."/>
            <person name="Kamat A."/>
            <person name="Kamvysselis M."/>
            <person name="Karlsson E."/>
            <person name="Kells C."/>
            <person name="Kieu A."/>
            <person name="Kisner P."/>
            <person name="Kodira C."/>
            <person name="Kulbokas E."/>
            <person name="Labutti K."/>
            <person name="Lama D."/>
            <person name="Landers T."/>
            <person name="Leger J."/>
            <person name="Levine S."/>
            <person name="Lewis D."/>
            <person name="Lewis T."/>
            <person name="Lindblad-toh K."/>
            <person name="Liu X."/>
            <person name="Lokyitsang T."/>
            <person name="Lokyitsang Y."/>
            <person name="Lucien O."/>
            <person name="Lui A."/>
            <person name="Ma L.J."/>
            <person name="Mabbitt R."/>
            <person name="Macdonald J."/>
            <person name="Maclean C."/>
            <person name="Major J."/>
            <person name="Manning J."/>
            <person name="Marabella R."/>
            <person name="Maru K."/>
            <person name="Matthews C."/>
            <person name="Mauceli E."/>
            <person name="Mccarthy M."/>
            <person name="Mcdonough S."/>
            <person name="Mcghee T."/>
            <person name="Meldrim J."/>
            <person name="Meneus L."/>
            <person name="Mesirov J."/>
            <person name="Mihalev A."/>
            <person name="Mihova T."/>
            <person name="Mikkelsen T."/>
            <person name="Mlenga V."/>
            <person name="Moru K."/>
            <person name="Mozes J."/>
            <person name="Mulrain L."/>
            <person name="Munson G."/>
            <person name="Naylor J."/>
            <person name="Newes C."/>
            <person name="Nguyen C."/>
            <person name="Nguyen N."/>
            <person name="Nguyen T."/>
            <person name="Nicol R."/>
            <person name="Nielsen C."/>
            <person name="Nizzari M."/>
            <person name="Norbu C."/>
            <person name="Norbu N."/>
            <person name="O'donnell P."/>
            <person name="Okoawo O."/>
            <person name="O'leary S."/>
            <person name="Omotosho B."/>
            <person name="O'neill K."/>
            <person name="Osman S."/>
            <person name="Parker S."/>
            <person name="Perrin D."/>
            <person name="Phunkhang P."/>
            <person name="Piqani B."/>
            <person name="Purcell S."/>
            <person name="Rachupka T."/>
            <person name="Ramasamy U."/>
            <person name="Rameau R."/>
            <person name="Ray V."/>
            <person name="Raymond C."/>
            <person name="Retta R."/>
            <person name="Richardson S."/>
            <person name="Rise C."/>
            <person name="Rodriguez J."/>
            <person name="Rogers J."/>
            <person name="Rogov P."/>
            <person name="Rutman M."/>
            <person name="Schupbach R."/>
            <person name="Seaman C."/>
            <person name="Settipalli S."/>
            <person name="Sharpe T."/>
            <person name="Sheridan J."/>
            <person name="Sherpa N."/>
            <person name="Shi J."/>
            <person name="Smirnov S."/>
            <person name="Smith C."/>
            <person name="Sougnez C."/>
            <person name="Spencer B."/>
            <person name="Stalker J."/>
            <person name="Stange-thomann N."/>
            <person name="Stavropoulos S."/>
            <person name="Stetson K."/>
            <person name="Stone C."/>
            <person name="Stone S."/>
            <person name="Stubbs M."/>
            <person name="Talamas J."/>
            <person name="Tchuinga P."/>
            <person name="Tenzing P."/>
            <person name="Tesfaye S."/>
            <person name="Theodore J."/>
            <person name="Thoulutsang Y."/>
            <person name="Topham K."/>
            <person name="Towey S."/>
            <person name="Tsamla T."/>
            <person name="Tsomo N."/>
            <person name="Vallee D."/>
            <person name="Vassiliev H."/>
            <person name="Venkataraman V."/>
            <person name="Vinson J."/>
            <person name="Vo A."/>
            <person name="Wade C."/>
            <person name="Wang S."/>
            <person name="Wangchuk T."/>
            <person name="Wangdi T."/>
            <person name="Whittaker C."/>
            <person name="Wilkinson J."/>
            <person name="Wu Y."/>
            <person name="Wyman D."/>
            <person name="Yadav S."/>
            <person name="Yang S."/>
            <person name="Yang X."/>
            <person name="Yeager S."/>
            <person name="Yee E."/>
            <person name="Young G."/>
            <person name="Zainoun J."/>
            <person name="Zembeck L."/>
            <person name="Zimmer A."/>
            <person name="Zody M."/>
            <person name="Lander E."/>
        </authorList>
    </citation>
    <scope>NUCLEOTIDE SEQUENCE [LARGE SCALE GENOMIC DNA]</scope>
</reference>
<sequence>MREISDERTDGLFALASQQDSKSRQKIRSQRTDDSNRGKINLLPITLICDGIKDAKIMGDVLKVALSSGCQQVYVMEGCVNIWNSSVLKRAAAAHFKIPILPNQQWENMEKLVSHEFPQSVFLSHGGENGSTINDFTNDPEVTRIGKNSGVIETIKRESSVEFNSDEDILVKGHIPPINLDEVVWPKKTNILIVGDITFGAFSFAVKLQNRGANCRVIKLPLSVNGDMLTPTIEVSVLLFDA</sequence>
<dbReference type="Ensembl" id="ENSCSAVT00000006183.1">
    <property type="protein sequence ID" value="ENSCSAVP00000006105.1"/>
    <property type="gene ID" value="ENSCSAVG00000003646.1"/>
</dbReference>
<dbReference type="OMA" id="PNQQWEN"/>
<dbReference type="InterPro" id="IPR029028">
    <property type="entry name" value="Alpha/beta_knot_MTases"/>
</dbReference>
<protein>
    <submittedName>
        <fullName evidence="1">Uncharacterized protein</fullName>
    </submittedName>
</protein>
<reference evidence="1" key="2">
    <citation type="submission" date="2025-08" db="UniProtKB">
        <authorList>
            <consortium name="Ensembl"/>
        </authorList>
    </citation>
    <scope>IDENTIFICATION</scope>
</reference>
<reference evidence="1" key="3">
    <citation type="submission" date="2025-09" db="UniProtKB">
        <authorList>
            <consortium name="Ensembl"/>
        </authorList>
    </citation>
    <scope>IDENTIFICATION</scope>
</reference>
<dbReference type="GO" id="GO:0003723">
    <property type="term" value="F:RNA binding"/>
    <property type="evidence" value="ECO:0007669"/>
    <property type="project" value="TreeGrafter"/>
</dbReference>
<dbReference type="eggNOG" id="KOG2506">
    <property type="taxonomic scope" value="Eukaryota"/>
</dbReference>
<dbReference type="SUPFAM" id="SSF75217">
    <property type="entry name" value="alpha/beta knot"/>
    <property type="match status" value="1"/>
</dbReference>
<dbReference type="InterPro" id="IPR029026">
    <property type="entry name" value="tRNA_m1G_MTases_N"/>
</dbReference>
<dbReference type="GeneTree" id="ENSGT00940000172143"/>
<proteinExistence type="predicted"/>
<dbReference type="PANTHER" id="PTHR43191:SF2">
    <property type="entry name" value="RRNA METHYLTRANSFERASE 3, MITOCHONDRIAL"/>
    <property type="match status" value="1"/>
</dbReference>
<dbReference type="Gene3D" id="3.40.1280.10">
    <property type="match status" value="1"/>
</dbReference>
<evidence type="ECO:0000313" key="2">
    <source>
        <dbReference type="Proteomes" id="UP000007875"/>
    </source>
</evidence>
<keyword evidence="2" id="KW-1185">Reference proteome</keyword>
<dbReference type="InterPro" id="IPR051259">
    <property type="entry name" value="rRNA_Methyltransferase"/>
</dbReference>
<dbReference type="HOGENOM" id="CLU_1170361_0_0_1"/>
<dbReference type="AlphaFoldDB" id="H2YLA3"/>
<dbReference type="STRING" id="51511.ENSCSAVP00000006105"/>
<dbReference type="PANTHER" id="PTHR43191">
    <property type="entry name" value="RRNA METHYLTRANSFERASE 3"/>
    <property type="match status" value="1"/>
</dbReference>